<dbReference type="CDD" id="cd11386">
    <property type="entry name" value="MCP_signal"/>
    <property type="match status" value="1"/>
</dbReference>
<dbReference type="Gene3D" id="1.10.287.950">
    <property type="entry name" value="Methyl-accepting chemotaxis protein"/>
    <property type="match status" value="1"/>
</dbReference>
<keyword evidence="3" id="KW-0145">Chemotaxis</keyword>
<dbReference type="RefSeq" id="WP_149486902.1">
    <property type="nucleotide sequence ID" value="NZ_CP036150.1"/>
</dbReference>
<dbReference type="InterPro" id="IPR051310">
    <property type="entry name" value="MCP_chemotaxis"/>
</dbReference>
<evidence type="ECO:0000256" key="2">
    <source>
        <dbReference type="ARBA" id="ARBA00022475"/>
    </source>
</evidence>
<evidence type="ECO:0000256" key="6">
    <source>
        <dbReference type="ARBA" id="ARBA00023136"/>
    </source>
</evidence>
<dbReference type="PANTHER" id="PTHR43531">
    <property type="entry name" value="PROTEIN ICFG"/>
    <property type="match status" value="1"/>
</dbReference>
<keyword evidence="8" id="KW-0807">Transducer</keyword>
<dbReference type="InterPro" id="IPR004089">
    <property type="entry name" value="MCPsignal_dom"/>
</dbReference>
<keyword evidence="5 10" id="KW-1133">Transmembrane helix</keyword>
<feature type="domain" description="Methyl-accepting transducer" evidence="11">
    <location>
        <begin position="284"/>
        <end position="499"/>
    </location>
</feature>
<evidence type="ECO:0000256" key="9">
    <source>
        <dbReference type="SAM" id="MobiDB-lite"/>
    </source>
</evidence>
<dbReference type="CDD" id="cd06225">
    <property type="entry name" value="HAMP"/>
    <property type="match status" value="1"/>
</dbReference>
<comment type="subcellular location">
    <subcellularLocation>
        <location evidence="1">Cell membrane</location>
        <topology evidence="1">Multi-pass membrane protein</topology>
    </subcellularLocation>
</comment>
<dbReference type="AlphaFoldDB" id="A0A5C1QLA7"/>
<dbReference type="Proteomes" id="UP000324209">
    <property type="component" value="Chromosome"/>
</dbReference>
<reference evidence="13 14" key="1">
    <citation type="submission" date="2019-02" db="EMBL/GenBank/DDBJ databases">
        <title>Complete Genome Sequence and Methylome Analysis of free living Spirochaetas.</title>
        <authorList>
            <person name="Fomenkov A."/>
            <person name="Dubinina G."/>
            <person name="Leshcheva N."/>
            <person name="Mikheeva N."/>
            <person name="Grabovich M."/>
            <person name="Vincze T."/>
            <person name="Roberts R.J."/>
        </authorList>
    </citation>
    <scope>NUCLEOTIDE SEQUENCE [LARGE SCALE GENOMIC DNA]</scope>
    <source>
        <strain evidence="13 14">K2</strain>
    </source>
</reference>
<dbReference type="Pfam" id="PF00015">
    <property type="entry name" value="MCPsignal"/>
    <property type="match status" value="1"/>
</dbReference>
<dbReference type="OrthoDB" id="2489132at2"/>
<dbReference type="EMBL" id="CP036150">
    <property type="protein sequence ID" value="QEN08823.1"/>
    <property type="molecule type" value="Genomic_DNA"/>
</dbReference>
<keyword evidence="2" id="KW-1003">Cell membrane</keyword>
<dbReference type="GO" id="GO:0005886">
    <property type="term" value="C:plasma membrane"/>
    <property type="evidence" value="ECO:0007669"/>
    <property type="project" value="UniProtKB-SubCell"/>
</dbReference>
<dbReference type="PROSITE" id="PS50111">
    <property type="entry name" value="CHEMOTAXIS_TRANSDUC_2"/>
    <property type="match status" value="1"/>
</dbReference>
<evidence type="ECO:0000313" key="13">
    <source>
        <dbReference type="EMBL" id="QEN08823.1"/>
    </source>
</evidence>
<dbReference type="KEGG" id="ock:EXM22_12785"/>
<evidence type="ECO:0000256" key="1">
    <source>
        <dbReference type="ARBA" id="ARBA00004651"/>
    </source>
</evidence>
<feature type="transmembrane region" description="Helical" evidence="10">
    <location>
        <begin position="204"/>
        <end position="225"/>
    </location>
</feature>
<proteinExistence type="inferred from homology"/>
<dbReference type="InterPro" id="IPR003660">
    <property type="entry name" value="HAMP_dom"/>
</dbReference>
<dbReference type="GO" id="GO:0006935">
    <property type="term" value="P:chemotaxis"/>
    <property type="evidence" value="ECO:0007669"/>
    <property type="project" value="UniProtKB-KW"/>
</dbReference>
<evidence type="ECO:0000256" key="8">
    <source>
        <dbReference type="PROSITE-ProRule" id="PRU00284"/>
    </source>
</evidence>
<name>A0A5C1QLA7_9SPIO</name>
<evidence type="ECO:0000256" key="5">
    <source>
        <dbReference type="ARBA" id="ARBA00022989"/>
    </source>
</evidence>
<keyword evidence="6 10" id="KW-0472">Membrane</keyword>
<evidence type="ECO:0000256" key="3">
    <source>
        <dbReference type="ARBA" id="ARBA00022500"/>
    </source>
</evidence>
<accession>A0A5C1QLA7</accession>
<dbReference type="GO" id="GO:0004888">
    <property type="term" value="F:transmembrane signaling receptor activity"/>
    <property type="evidence" value="ECO:0007669"/>
    <property type="project" value="InterPro"/>
</dbReference>
<feature type="domain" description="HAMP" evidence="12">
    <location>
        <begin position="227"/>
        <end position="279"/>
    </location>
</feature>
<dbReference type="Pfam" id="PF00672">
    <property type="entry name" value="HAMP"/>
    <property type="match status" value="1"/>
</dbReference>
<dbReference type="SUPFAM" id="SSF58104">
    <property type="entry name" value="Methyl-accepting chemotaxis protein (MCP) signaling domain"/>
    <property type="match status" value="1"/>
</dbReference>
<evidence type="ECO:0000259" key="12">
    <source>
        <dbReference type="PROSITE" id="PS50885"/>
    </source>
</evidence>
<dbReference type="Gene3D" id="3.30.450.20">
    <property type="entry name" value="PAS domain"/>
    <property type="match status" value="1"/>
</dbReference>
<evidence type="ECO:0000313" key="14">
    <source>
        <dbReference type="Proteomes" id="UP000324209"/>
    </source>
</evidence>
<feature type="region of interest" description="Disordered" evidence="9">
    <location>
        <begin position="516"/>
        <end position="558"/>
    </location>
</feature>
<evidence type="ECO:0000256" key="10">
    <source>
        <dbReference type="SAM" id="Phobius"/>
    </source>
</evidence>
<evidence type="ECO:0000256" key="4">
    <source>
        <dbReference type="ARBA" id="ARBA00022692"/>
    </source>
</evidence>
<dbReference type="PRINTS" id="PR00260">
    <property type="entry name" value="CHEMTRNSDUCR"/>
</dbReference>
<dbReference type="SMART" id="SM01049">
    <property type="entry name" value="Cache_2"/>
    <property type="match status" value="1"/>
</dbReference>
<dbReference type="Pfam" id="PF17200">
    <property type="entry name" value="sCache_2"/>
    <property type="match status" value="1"/>
</dbReference>
<dbReference type="PANTHER" id="PTHR43531:SF11">
    <property type="entry name" value="METHYL-ACCEPTING CHEMOTAXIS PROTEIN 3"/>
    <property type="match status" value="1"/>
</dbReference>
<keyword evidence="14" id="KW-1185">Reference proteome</keyword>
<dbReference type="PROSITE" id="PS50885">
    <property type="entry name" value="HAMP"/>
    <property type="match status" value="1"/>
</dbReference>
<comment type="similarity">
    <text evidence="7">Belongs to the methyl-accepting chemotaxis (MCP) protein family.</text>
</comment>
<dbReference type="SMART" id="SM00304">
    <property type="entry name" value="HAMP"/>
    <property type="match status" value="1"/>
</dbReference>
<dbReference type="GO" id="GO:0007165">
    <property type="term" value="P:signal transduction"/>
    <property type="evidence" value="ECO:0007669"/>
    <property type="project" value="UniProtKB-KW"/>
</dbReference>
<organism evidence="13 14">
    <name type="scientific">Oceanispirochaeta crateris</name>
    <dbReference type="NCBI Taxonomy" id="2518645"/>
    <lineage>
        <taxon>Bacteria</taxon>
        <taxon>Pseudomonadati</taxon>
        <taxon>Spirochaetota</taxon>
        <taxon>Spirochaetia</taxon>
        <taxon>Spirochaetales</taxon>
        <taxon>Spirochaetaceae</taxon>
        <taxon>Oceanispirochaeta</taxon>
    </lineage>
</organism>
<dbReference type="InterPro" id="IPR004090">
    <property type="entry name" value="Chemotax_Me-accpt_rcpt"/>
</dbReference>
<evidence type="ECO:0000256" key="7">
    <source>
        <dbReference type="ARBA" id="ARBA00029447"/>
    </source>
</evidence>
<protein>
    <submittedName>
        <fullName evidence="13">Methyl-accepting chemotaxis protein</fullName>
    </submittedName>
</protein>
<gene>
    <name evidence="13" type="ORF">EXM22_12785</name>
</gene>
<evidence type="ECO:0000259" key="11">
    <source>
        <dbReference type="PROSITE" id="PS50111"/>
    </source>
</evidence>
<keyword evidence="4 10" id="KW-0812">Transmembrane</keyword>
<dbReference type="InterPro" id="IPR033480">
    <property type="entry name" value="sCache_2"/>
</dbReference>
<sequence>MIKIKLKISILVLSSLLILGIVMGALAILEINKLGRNSIETLDRKLREDFDTLAKSQVEQALSVANMYYEQRGDFGEERARELARNAIDAMRYGDSGYIFVYDSTGLTISLPDDSIEGTNRWDLQDVDGGYIVRELIKAGMDGSGFSGYRYNRPGETVAAPKRSYTGYFKPWDWIIGTGNYVDDIDLLVDEERQKINSLIESTFLILIIVDIAVIIFAFILAWIMGSRIASPVESLSRDVEKIADGDLTVDIRVISNDETRLLSEALGNMVQRLRDTVVGITQSSGVIMQNALEVADASQRVAEGANEQASSAQEISASMEELSSNIQQNTDNSRESNLIVSKAAGDADTSGTAVEETVNSMKFISDKISIIEEIARNTNLLALNAAIEAARAGDAGRGFAVVASEVRKLAENSQNAANDITQVAAESVRKADDTLELMRSIVPSIKKSAEIAEEIFEGSNEQAKGADQINIALLQMDKVIQSNAASSDQIASMAETLKNKSVDLAKLVSFFHTGEKPSTASIEQKKGSHGTSKKTALLEVTGPSDSQYLDSEDFTEF</sequence>
<dbReference type="SMART" id="SM00283">
    <property type="entry name" value="MA"/>
    <property type="match status" value="1"/>
</dbReference>